<protein>
    <recommendedName>
        <fullName evidence="3">Right-handed parallel beta-helix repeat-containing protein</fullName>
    </recommendedName>
</protein>
<dbReference type="InterPro" id="IPR006626">
    <property type="entry name" value="PbH1"/>
</dbReference>
<gene>
    <name evidence="1" type="ORF">E5A74_19765</name>
</gene>
<accession>A0A4S1WAM7</accession>
<dbReference type="SUPFAM" id="SSF51126">
    <property type="entry name" value="Pectin lyase-like"/>
    <property type="match status" value="2"/>
</dbReference>
<dbReference type="InterPro" id="IPR011050">
    <property type="entry name" value="Pectin_lyase_fold/virulence"/>
</dbReference>
<dbReference type="Proteomes" id="UP000309848">
    <property type="component" value="Unassembled WGS sequence"/>
</dbReference>
<dbReference type="InterPro" id="IPR012334">
    <property type="entry name" value="Pectin_lyas_fold"/>
</dbReference>
<comment type="caution">
    <text evidence="1">The sequence shown here is derived from an EMBL/GenBank/DDBJ whole genome shotgun (WGS) entry which is preliminary data.</text>
</comment>
<proteinExistence type="predicted"/>
<sequence length="568" mass="58964">MPGHIVSINDYTGTNVARLKAAAADLALQGGGVLLIPGGTYDLDSAELAQPVTLTDNITVEGCSSVLTVTGTAQTSAVFAALDRNNVTIRNLSCTGNSVASGYNNGAFFNYFLTATAAANTSGVLVEDVTLDNFKAPYWICVENLHASRTIVGVTIRRISAYSKSGNAISPTDITWNASVIGIVGNQTGVIERVHVSDLYVDASHIKSGVILYHGVRNALLDNLSIFHAGYADTFANDAGAYAVQIYDSYGVGSGILVQNVRLSARSCGIYVAGQHDVTLSGFVIEGQLDTLDGSLPKGAIAINGTVNCTVRDGTIRNCARGIEWSGPSANERCDGVISNVKCYEAVTLPLRIKPYTAPMNGLAIDRSRFVGLNYGAIVEVNDSSLVLNDFSCENSSFAATAPGASGSYGLDAFALVPANPIPSGNWRFENCAFTGASAGLRARNVTGRVTIVSSTATGTGAGTPFHLAGSTDLVLKDLEARLDTGSTHFEMTGAQGSVGGAMRGYPNGAVATGLGTTKPGFAKIKGDYVKYINFAPAPAGNGQTFVSGWLCDGGSSWRPVVETVNAA</sequence>
<dbReference type="RefSeq" id="WP_135987350.1">
    <property type="nucleotide sequence ID" value="NZ_JAASQM010000002.1"/>
</dbReference>
<reference evidence="1 2" key="1">
    <citation type="submission" date="2019-04" db="EMBL/GenBank/DDBJ databases">
        <title>Sphingomonas psychrotolerans sp. nov., isolated from soil in the Tianshan Mountains, Xinjiang, China.</title>
        <authorList>
            <person name="Luo Y."/>
            <person name="Sheng H."/>
        </authorList>
    </citation>
    <scope>NUCLEOTIDE SEQUENCE [LARGE SCALE GENOMIC DNA]</scope>
    <source>
        <strain evidence="1 2">KIS18-15</strain>
    </source>
</reference>
<evidence type="ECO:0000313" key="2">
    <source>
        <dbReference type="Proteomes" id="UP000309848"/>
    </source>
</evidence>
<evidence type="ECO:0008006" key="3">
    <source>
        <dbReference type="Google" id="ProtNLM"/>
    </source>
</evidence>
<dbReference type="Gene3D" id="2.160.20.10">
    <property type="entry name" value="Single-stranded right-handed beta-helix, Pectin lyase-like"/>
    <property type="match status" value="1"/>
</dbReference>
<organism evidence="1 2">
    <name type="scientific">Sphingomonas naasensis</name>
    <dbReference type="NCBI Taxonomy" id="1344951"/>
    <lineage>
        <taxon>Bacteria</taxon>
        <taxon>Pseudomonadati</taxon>
        <taxon>Pseudomonadota</taxon>
        <taxon>Alphaproteobacteria</taxon>
        <taxon>Sphingomonadales</taxon>
        <taxon>Sphingomonadaceae</taxon>
        <taxon>Sphingomonas</taxon>
    </lineage>
</organism>
<dbReference type="OrthoDB" id="8479612at2"/>
<keyword evidence="2" id="KW-1185">Reference proteome</keyword>
<name>A0A4S1WAM7_9SPHN</name>
<dbReference type="AlphaFoldDB" id="A0A4S1WAM7"/>
<dbReference type="SMART" id="SM00710">
    <property type="entry name" value="PbH1"/>
    <property type="match status" value="9"/>
</dbReference>
<evidence type="ECO:0000313" key="1">
    <source>
        <dbReference type="EMBL" id="TGX37586.1"/>
    </source>
</evidence>
<dbReference type="EMBL" id="SRXU01000012">
    <property type="protein sequence ID" value="TGX37586.1"/>
    <property type="molecule type" value="Genomic_DNA"/>
</dbReference>